<dbReference type="EMBL" id="CDRZ01000001">
    <property type="protein sequence ID" value="CEO87309.1"/>
    <property type="molecule type" value="Genomic_DNA"/>
</dbReference>
<protein>
    <submittedName>
        <fullName evidence="2">Uncharacterized protein</fullName>
    </submittedName>
</protein>
<keyword evidence="1" id="KW-0812">Transmembrane</keyword>
<evidence type="ECO:0000313" key="3">
    <source>
        <dbReference type="Proteomes" id="UP000046155"/>
    </source>
</evidence>
<proteinExistence type="predicted"/>
<dbReference type="Proteomes" id="UP000046155">
    <property type="component" value="Unassembled WGS sequence"/>
</dbReference>
<keyword evidence="1" id="KW-0472">Membrane</keyword>
<reference evidence="3" key="1">
    <citation type="submission" date="2015-01" db="EMBL/GenBank/DDBJ databases">
        <authorList>
            <person name="Manzoor Shahid"/>
            <person name="Zubair Saima"/>
        </authorList>
    </citation>
    <scope>NUCLEOTIDE SEQUENCE [LARGE SCALE GENOMIC DNA]</scope>
    <source>
        <strain evidence="3">Sp3</strain>
    </source>
</reference>
<accession>A0A0B7MA03</accession>
<gene>
    <name evidence="2" type="ORF">SSCH_10044</name>
</gene>
<organism evidence="2 3">
    <name type="scientific">Syntrophaceticus schinkii</name>
    <dbReference type="NCBI Taxonomy" id="499207"/>
    <lineage>
        <taxon>Bacteria</taxon>
        <taxon>Bacillati</taxon>
        <taxon>Bacillota</taxon>
        <taxon>Clostridia</taxon>
        <taxon>Thermoanaerobacterales</taxon>
        <taxon>Thermoanaerobacterales Family III. Incertae Sedis</taxon>
        <taxon>Syntrophaceticus</taxon>
    </lineage>
</organism>
<keyword evidence="1" id="KW-1133">Transmembrane helix</keyword>
<name>A0A0B7MA03_9FIRM</name>
<keyword evidence="3" id="KW-1185">Reference proteome</keyword>
<evidence type="ECO:0000313" key="2">
    <source>
        <dbReference type="EMBL" id="CEO87309.1"/>
    </source>
</evidence>
<feature type="transmembrane region" description="Helical" evidence="1">
    <location>
        <begin position="36"/>
        <end position="61"/>
    </location>
</feature>
<dbReference type="AlphaFoldDB" id="A0A0B7MA03"/>
<evidence type="ECO:0000256" key="1">
    <source>
        <dbReference type="SAM" id="Phobius"/>
    </source>
</evidence>
<sequence>MRDAVGSRKTVVIILHIKMKNPFFFTSYLPESTDKFLVVMIGGWLLLTGGKTLRAILTVLVKLRRIR</sequence>